<gene>
    <name evidence="2" type="ORF">G7Z17_g5330</name>
</gene>
<evidence type="ECO:0000256" key="1">
    <source>
        <dbReference type="SAM" id="MobiDB-lite"/>
    </source>
</evidence>
<comment type="caution">
    <text evidence="2">The sequence shown here is derived from an EMBL/GenBank/DDBJ whole genome shotgun (WGS) entry which is preliminary data.</text>
</comment>
<feature type="region of interest" description="Disordered" evidence="1">
    <location>
        <begin position="1"/>
        <end position="142"/>
    </location>
</feature>
<keyword evidence="3" id="KW-1185">Reference proteome</keyword>
<proteinExistence type="predicted"/>
<organism evidence="2 3">
    <name type="scientific">Cylindrodendrum hubeiense</name>
    <dbReference type="NCBI Taxonomy" id="595255"/>
    <lineage>
        <taxon>Eukaryota</taxon>
        <taxon>Fungi</taxon>
        <taxon>Dikarya</taxon>
        <taxon>Ascomycota</taxon>
        <taxon>Pezizomycotina</taxon>
        <taxon>Sordariomycetes</taxon>
        <taxon>Hypocreomycetidae</taxon>
        <taxon>Hypocreales</taxon>
        <taxon>Nectriaceae</taxon>
        <taxon>Cylindrodendrum</taxon>
    </lineage>
</organism>
<dbReference type="AlphaFoldDB" id="A0A9P5HB19"/>
<sequence length="142" mass="14719">MLGGDLNKTRSVRLPDSLDSPDAQTAQLAEVSKPPWAQPPGQARQGGAKLTQSPPSLMPSALRSPPGRWPPVTPATPATPGFRRSRSPWQTRPPGVPGVPGDPGAGHFYPPKCLDWNGLSGPGGLHGGSEGREAPKAVEATP</sequence>
<evidence type="ECO:0000313" key="3">
    <source>
        <dbReference type="Proteomes" id="UP000722485"/>
    </source>
</evidence>
<dbReference type="Proteomes" id="UP000722485">
    <property type="component" value="Unassembled WGS sequence"/>
</dbReference>
<accession>A0A9P5HB19</accession>
<protein>
    <submittedName>
        <fullName evidence="2">Uncharacterized protein</fullName>
    </submittedName>
</protein>
<reference evidence="2" key="1">
    <citation type="submission" date="2020-03" db="EMBL/GenBank/DDBJ databases">
        <title>Draft Genome Sequence of Cylindrodendrum hubeiense.</title>
        <authorList>
            <person name="Buettner E."/>
            <person name="Kellner H."/>
        </authorList>
    </citation>
    <scope>NUCLEOTIDE SEQUENCE</scope>
    <source>
        <strain evidence="2">IHI 201604</strain>
    </source>
</reference>
<evidence type="ECO:0000313" key="2">
    <source>
        <dbReference type="EMBL" id="KAF7550976.1"/>
    </source>
</evidence>
<dbReference type="EMBL" id="JAANBB010000087">
    <property type="protein sequence ID" value="KAF7550976.1"/>
    <property type="molecule type" value="Genomic_DNA"/>
</dbReference>
<name>A0A9P5HB19_9HYPO</name>